<name>A0A5K1VJV7_ENTHI</name>
<evidence type="ECO:0000256" key="1">
    <source>
        <dbReference type="ARBA" id="ARBA00004496"/>
    </source>
</evidence>
<dbReference type="VEuPathDB" id="AmoebaDB:EHI_026470"/>
<proteinExistence type="predicted"/>
<dbReference type="Proteomes" id="UP000078387">
    <property type="component" value="Unassembled WGS sequence"/>
</dbReference>
<dbReference type="CDD" id="cd07307">
    <property type="entry name" value="BAR"/>
    <property type="match status" value="1"/>
</dbReference>
<reference evidence="6 7" key="1">
    <citation type="submission" date="2016-05" db="EMBL/GenBank/DDBJ databases">
        <title>First whole genome sequencing of Entamoeba histolytica HM1:IMSS-clone-6.</title>
        <authorList>
            <person name="Mukherjee Avik.K."/>
            <person name="Izumyama S."/>
            <person name="Nakada-Tsukui K."/>
            <person name="Nozaki T."/>
        </authorList>
    </citation>
    <scope>NUCLEOTIDE SEQUENCE [LARGE SCALE GENOMIC DNA]</scope>
    <source>
        <strain evidence="6 7">HM1:IMSS clone 6</strain>
    </source>
</reference>
<dbReference type="OMA" id="YANEKLM"/>
<dbReference type="VEuPathDB" id="AmoebaDB:KM1_291850"/>
<dbReference type="SUPFAM" id="SSF50044">
    <property type="entry name" value="SH3-domain"/>
    <property type="match status" value="1"/>
</dbReference>
<keyword evidence="3" id="KW-0963">Cytoplasm</keyword>
<dbReference type="InterPro" id="IPR036028">
    <property type="entry name" value="SH3-like_dom_sf"/>
</dbReference>
<feature type="domain" description="SH3" evidence="5">
    <location>
        <begin position="319"/>
        <end position="375"/>
    </location>
</feature>
<sequence>MSSISRSFFTIKSVLGVNKKTIDNEYETMKKKLSDMSNEFQKVITYVEELPKTVSNISGNHLNILNSLHLCVQISEGEEAKMEQISDTISIFQKMERDAARYQGLMNELATPLRAYGQQFKELLGRCKVAEKRKEDMEFYNERLMEITKKPVNRQKGLADAQTDFTYAKEKYEWLKQELIEDTNKLCKDFQGVVLPVVRALMVNFTEVMNGMNGIWEEVPKKVENLPSNGINLEYVIKAPGDSMEKETNVQQRRIQLYNSPMINQTIMSQPYIQQQPTFNQPPQNPMPNPYIPPQQTYQVPYGNSTQQPTPISQQPNTNNNNMCRANYDYSAQETNELTIKAGDVIKILSKEGDWWIGELNGQTGQFPSNYVTLL</sequence>
<dbReference type="Pfam" id="PF00018">
    <property type="entry name" value="SH3_1"/>
    <property type="match status" value="1"/>
</dbReference>
<dbReference type="FunFam" id="2.30.30.40:FF:000072">
    <property type="entry name" value="Unconventional Myosin IB"/>
    <property type="match status" value="1"/>
</dbReference>
<comment type="subcellular location">
    <subcellularLocation>
        <location evidence="1">Cytoplasm</location>
    </subcellularLocation>
</comment>
<gene>
    <name evidence="6" type="ORF">CL6EHI_026470</name>
</gene>
<dbReference type="VEuPathDB" id="AmoebaDB:EHI8A_230000"/>
<evidence type="ECO:0000256" key="2">
    <source>
        <dbReference type="ARBA" id="ARBA00022443"/>
    </source>
</evidence>
<dbReference type="Gene3D" id="2.30.30.40">
    <property type="entry name" value="SH3 Domains"/>
    <property type="match status" value="1"/>
</dbReference>
<evidence type="ECO:0000313" key="7">
    <source>
        <dbReference type="Proteomes" id="UP000078387"/>
    </source>
</evidence>
<evidence type="ECO:0000256" key="3">
    <source>
        <dbReference type="ARBA" id="ARBA00022490"/>
    </source>
</evidence>
<dbReference type="VEuPathDB" id="AmoebaDB:EHI5A_226810"/>
<evidence type="ECO:0000313" key="6">
    <source>
        <dbReference type="EMBL" id="GAT96836.1"/>
    </source>
</evidence>
<dbReference type="AlphaFoldDB" id="A0A5K1VJV7"/>
<evidence type="ECO:0000259" key="5">
    <source>
        <dbReference type="PROSITE" id="PS50002"/>
    </source>
</evidence>
<accession>A0A5K1VJV7</accession>
<dbReference type="EMBL" id="BDEQ01000001">
    <property type="protein sequence ID" value="GAT96836.1"/>
    <property type="molecule type" value="Genomic_DNA"/>
</dbReference>
<comment type="caution">
    <text evidence="6">The sequence shown here is derived from an EMBL/GenBank/DDBJ whole genome shotgun (WGS) entry which is preliminary data.</text>
</comment>
<dbReference type="PROSITE" id="PS50002">
    <property type="entry name" value="SH3"/>
    <property type="match status" value="1"/>
</dbReference>
<dbReference type="Gene3D" id="1.20.1270.60">
    <property type="entry name" value="Arfaptin homology (AH) domain/BAR domain"/>
    <property type="match status" value="1"/>
</dbReference>
<dbReference type="InterPro" id="IPR046982">
    <property type="entry name" value="BIN3/RVS161-like"/>
</dbReference>
<protein>
    <recommendedName>
        <fullName evidence="5">SH3 domain-containing protein</fullName>
    </recommendedName>
</protein>
<dbReference type="SMART" id="SM00326">
    <property type="entry name" value="SH3"/>
    <property type="match status" value="1"/>
</dbReference>
<dbReference type="InterPro" id="IPR027267">
    <property type="entry name" value="AH/BAR_dom_sf"/>
</dbReference>
<dbReference type="GO" id="GO:0015629">
    <property type="term" value="C:actin cytoskeleton"/>
    <property type="evidence" value="ECO:0007669"/>
    <property type="project" value="TreeGrafter"/>
</dbReference>
<dbReference type="GO" id="GO:0008092">
    <property type="term" value="F:cytoskeletal protein binding"/>
    <property type="evidence" value="ECO:0007669"/>
    <property type="project" value="UniProtKB-ARBA"/>
</dbReference>
<dbReference type="PANTHER" id="PTHR47174:SF3">
    <property type="entry name" value="BRIDGING INTEGRATOR 3"/>
    <property type="match status" value="1"/>
</dbReference>
<dbReference type="PRINTS" id="PR00452">
    <property type="entry name" value="SH3DOMAIN"/>
</dbReference>
<dbReference type="VEuPathDB" id="AmoebaDB:EHI7A_188450"/>
<dbReference type="GO" id="GO:0051666">
    <property type="term" value="P:actin cortical patch localization"/>
    <property type="evidence" value="ECO:0007669"/>
    <property type="project" value="InterPro"/>
</dbReference>
<dbReference type="PANTHER" id="PTHR47174">
    <property type="entry name" value="BRIDGING INTEGRATOR 3"/>
    <property type="match status" value="1"/>
</dbReference>
<evidence type="ECO:0000256" key="4">
    <source>
        <dbReference type="PROSITE-ProRule" id="PRU00192"/>
    </source>
</evidence>
<dbReference type="GO" id="GO:0005737">
    <property type="term" value="C:cytoplasm"/>
    <property type="evidence" value="ECO:0007669"/>
    <property type="project" value="UniProtKB-SubCell"/>
</dbReference>
<organism evidence="6 7">
    <name type="scientific">Entamoeba histolytica</name>
    <dbReference type="NCBI Taxonomy" id="5759"/>
    <lineage>
        <taxon>Eukaryota</taxon>
        <taxon>Amoebozoa</taxon>
        <taxon>Evosea</taxon>
        <taxon>Archamoebae</taxon>
        <taxon>Mastigamoebida</taxon>
        <taxon>Entamoebidae</taxon>
        <taxon>Entamoeba</taxon>
    </lineage>
</organism>
<dbReference type="SUPFAM" id="SSF103657">
    <property type="entry name" value="BAR/IMD domain-like"/>
    <property type="match status" value="1"/>
</dbReference>
<keyword evidence="2 4" id="KW-0728">SH3 domain</keyword>
<dbReference type="GO" id="GO:0006897">
    <property type="term" value="P:endocytosis"/>
    <property type="evidence" value="ECO:0007669"/>
    <property type="project" value="InterPro"/>
</dbReference>
<dbReference type="InterPro" id="IPR001452">
    <property type="entry name" value="SH3_domain"/>
</dbReference>